<accession>A0A7Z0WXQ0</accession>
<organism evidence="11 12">
    <name type="scientific">Bacillus paralicheniformis</name>
    <dbReference type="NCBI Taxonomy" id="1648923"/>
    <lineage>
        <taxon>Bacteria</taxon>
        <taxon>Bacillati</taxon>
        <taxon>Bacillota</taxon>
        <taxon>Bacilli</taxon>
        <taxon>Bacillales</taxon>
        <taxon>Bacillaceae</taxon>
        <taxon>Bacillus</taxon>
    </lineage>
</organism>
<evidence type="ECO:0000256" key="5">
    <source>
        <dbReference type="ARBA" id="ARBA00022679"/>
    </source>
</evidence>
<evidence type="ECO:0000256" key="6">
    <source>
        <dbReference type="ARBA" id="ARBA00022691"/>
    </source>
</evidence>
<comment type="similarity">
    <text evidence="1 9">Belongs to the precorrin methyltransferase family.</text>
</comment>
<dbReference type="PROSITE" id="PS00840">
    <property type="entry name" value="SUMT_2"/>
    <property type="match status" value="1"/>
</dbReference>
<comment type="caution">
    <text evidence="11">The sequence shown here is derived from an EMBL/GenBank/DDBJ whole genome shotgun (WGS) entry which is preliminary data.</text>
</comment>
<dbReference type="NCBIfam" id="TIGR01469">
    <property type="entry name" value="cobA_cysG_Cterm"/>
    <property type="match status" value="1"/>
</dbReference>
<dbReference type="Pfam" id="PF00590">
    <property type="entry name" value="TP_methylase"/>
    <property type="match status" value="1"/>
</dbReference>
<reference evidence="11 12" key="1">
    <citation type="journal article" date="2016" name="Front. Microbiol.">
        <title>High-Level Heat Resistance of Spores of Bacillus amyloliquefaciens and Bacillus licheniformis Results from the Presence of a spoVA Operon in a Tn1546 Transposon.</title>
        <authorList>
            <person name="Berendsen E.M."/>
            <person name="Koning R.A."/>
            <person name="Boekhorst J."/>
            <person name="de Jong A."/>
            <person name="Kuipers O.P."/>
            <person name="Wells-Bennik M.H."/>
        </authorList>
    </citation>
    <scope>NUCLEOTIDE SEQUENCE [LARGE SCALE GENOMIC DNA]</scope>
    <source>
        <strain evidence="11 12">B4121</strain>
    </source>
</reference>
<evidence type="ECO:0000256" key="4">
    <source>
        <dbReference type="ARBA" id="ARBA00022603"/>
    </source>
</evidence>
<dbReference type="Gene3D" id="3.30.950.10">
    <property type="entry name" value="Methyltransferase, Cobalt-precorrin-4 Transmethylase, Domain 2"/>
    <property type="match status" value="1"/>
</dbReference>
<evidence type="ECO:0000259" key="10">
    <source>
        <dbReference type="Pfam" id="PF00590"/>
    </source>
</evidence>
<evidence type="ECO:0000256" key="8">
    <source>
        <dbReference type="ARBA" id="ARBA00079776"/>
    </source>
</evidence>
<dbReference type="InterPro" id="IPR014776">
    <property type="entry name" value="4pyrrole_Mease_sub2"/>
</dbReference>
<dbReference type="FunFam" id="3.30.950.10:FF:000001">
    <property type="entry name" value="Siroheme synthase"/>
    <property type="match status" value="1"/>
</dbReference>
<keyword evidence="7" id="KW-0627">Porphyrin biosynthesis</keyword>
<dbReference type="InterPro" id="IPR036108">
    <property type="entry name" value="4pyrrol_syn_uPrphyn_synt_sf"/>
</dbReference>
<dbReference type="CDD" id="cd11642">
    <property type="entry name" value="SUMT"/>
    <property type="match status" value="1"/>
</dbReference>
<evidence type="ECO:0000313" key="12">
    <source>
        <dbReference type="Proteomes" id="UP000185604"/>
    </source>
</evidence>
<evidence type="ECO:0000256" key="9">
    <source>
        <dbReference type="RuleBase" id="RU003960"/>
    </source>
</evidence>
<evidence type="ECO:0000313" key="11">
    <source>
        <dbReference type="EMBL" id="OLF90785.1"/>
    </source>
</evidence>
<dbReference type="GO" id="GO:0004851">
    <property type="term" value="F:uroporphyrin-III C-methyltransferase activity"/>
    <property type="evidence" value="ECO:0007669"/>
    <property type="project" value="UniProtKB-EC"/>
</dbReference>
<gene>
    <name evidence="11" type="ORF">B4121_2998</name>
</gene>
<dbReference type="GO" id="GO:0004852">
    <property type="term" value="F:uroporphyrinogen-III synthase activity"/>
    <property type="evidence" value="ECO:0007669"/>
    <property type="project" value="InterPro"/>
</dbReference>
<dbReference type="InterPro" id="IPR014777">
    <property type="entry name" value="4pyrrole_Mease_sub1"/>
</dbReference>
<dbReference type="Gene3D" id="3.40.50.10090">
    <property type="match status" value="1"/>
</dbReference>
<dbReference type="InterPro" id="IPR050161">
    <property type="entry name" value="Siro_Cobalamin_biosynth"/>
</dbReference>
<dbReference type="EC" id="2.1.1.107" evidence="2"/>
<dbReference type="InterPro" id="IPR003043">
    <property type="entry name" value="Uropor_MeTrfase_CS"/>
</dbReference>
<keyword evidence="5 9" id="KW-0808">Transferase</keyword>
<dbReference type="InterPro" id="IPR000878">
    <property type="entry name" value="4pyrrol_Mease"/>
</dbReference>
<evidence type="ECO:0000256" key="2">
    <source>
        <dbReference type="ARBA" id="ARBA00012162"/>
    </source>
</evidence>
<evidence type="ECO:0000256" key="3">
    <source>
        <dbReference type="ARBA" id="ARBA00018323"/>
    </source>
</evidence>
<dbReference type="GO" id="GO:0019354">
    <property type="term" value="P:siroheme biosynthetic process"/>
    <property type="evidence" value="ECO:0007669"/>
    <property type="project" value="InterPro"/>
</dbReference>
<dbReference type="InterPro" id="IPR035996">
    <property type="entry name" value="4pyrrol_Methylase_sf"/>
</dbReference>
<dbReference type="GO" id="GO:0032259">
    <property type="term" value="P:methylation"/>
    <property type="evidence" value="ECO:0007669"/>
    <property type="project" value="UniProtKB-KW"/>
</dbReference>
<dbReference type="PANTHER" id="PTHR45790">
    <property type="entry name" value="SIROHEME SYNTHASE-RELATED"/>
    <property type="match status" value="1"/>
</dbReference>
<dbReference type="SUPFAM" id="SSF69618">
    <property type="entry name" value="HemD-like"/>
    <property type="match status" value="1"/>
</dbReference>
<proteinExistence type="inferred from homology"/>
<dbReference type="InterPro" id="IPR006366">
    <property type="entry name" value="CobA/CysG_C"/>
</dbReference>
<dbReference type="PANTHER" id="PTHR45790:SF3">
    <property type="entry name" value="S-ADENOSYL-L-METHIONINE-DEPENDENT UROPORPHYRINOGEN III METHYLTRANSFERASE, CHLOROPLASTIC"/>
    <property type="match status" value="1"/>
</dbReference>
<dbReference type="AlphaFoldDB" id="A0A7Z0WXQ0"/>
<dbReference type="SUPFAM" id="SSF53790">
    <property type="entry name" value="Tetrapyrrole methylase"/>
    <property type="match status" value="1"/>
</dbReference>
<dbReference type="RefSeq" id="WP_075213084.1">
    <property type="nucleotide sequence ID" value="NZ_AP023088.1"/>
</dbReference>
<dbReference type="FunFam" id="3.40.1010.10:FF:000001">
    <property type="entry name" value="Siroheme synthase"/>
    <property type="match status" value="1"/>
</dbReference>
<sequence length="486" mass="53961">MGNGKVYFVGAGPGDSGLITLKGRKLIEAADVILYDRLVNSRLLEHAKASCEFVYCGKLPDRHYMKQSEINALLIEKGLKGLKVVRLKGGDPSVFGRVGEEAAAVSEHGIPYEMVPGITSGIAAPLYAGLPVTHRDFASSFAVVTAHDKSGKPEMNWEGLAKGVQTLVFYMGIKNLGYICEQLMKHGKSPLVPAMVIQWGTWGRQRSVKGTLQNIREKITEHQIKNPAIIVIGDIVSFRQNSWFEEKPLIGLNMMAVKSCEEERVPVETLREQGAEVVEWPKWKSLETVPDDTVLERIASFDSLLFTSSASLRRFFSRLAALKIDVREMRGRLYASDLHVKAALEERGFSAFLQAEMPVSDSCLLIGSREAVQNQPHSGCEVLITHDRMIDSRFTSIIKREIEEFPVDIVIFANRTCVELFVNEAETIGLHPEKTAARLQAVCLTEEAGKKAAAAGFQRVHIVNERDRLPDIIKGINRTAEFVCQN</sequence>
<keyword evidence="4 9" id="KW-0489">Methyltransferase</keyword>
<dbReference type="Gene3D" id="3.40.1010.10">
    <property type="entry name" value="Cobalt-precorrin-4 Transmethylase, Domain 1"/>
    <property type="match status" value="1"/>
</dbReference>
<evidence type="ECO:0000256" key="7">
    <source>
        <dbReference type="ARBA" id="ARBA00023244"/>
    </source>
</evidence>
<dbReference type="NCBIfam" id="NF004790">
    <property type="entry name" value="PRK06136.1"/>
    <property type="match status" value="1"/>
</dbReference>
<name>A0A7Z0WXQ0_9BACI</name>
<feature type="domain" description="Tetrapyrrole methylase" evidence="10">
    <location>
        <begin position="5"/>
        <end position="215"/>
    </location>
</feature>
<dbReference type="Proteomes" id="UP000185604">
    <property type="component" value="Unassembled WGS sequence"/>
</dbReference>
<evidence type="ECO:0000256" key="1">
    <source>
        <dbReference type="ARBA" id="ARBA00005879"/>
    </source>
</evidence>
<dbReference type="EMBL" id="LKPO01000020">
    <property type="protein sequence ID" value="OLF90785.1"/>
    <property type="molecule type" value="Genomic_DNA"/>
</dbReference>
<dbReference type="PROSITE" id="PS00839">
    <property type="entry name" value="SUMT_1"/>
    <property type="match status" value="1"/>
</dbReference>
<keyword evidence="6" id="KW-0949">S-adenosyl-L-methionine</keyword>
<protein>
    <recommendedName>
        <fullName evidence="3">Uroporphyrinogen-III C-methyltransferase</fullName>
        <ecNumber evidence="2">2.1.1.107</ecNumber>
    </recommendedName>
    <alternativeName>
        <fullName evidence="8">Uroporphyrinogen III methylase</fullName>
    </alternativeName>
</protein>